<dbReference type="AlphaFoldDB" id="A0A9X7Z7M5"/>
<name>A0A9X7Z7M5_9BACL</name>
<dbReference type="EMBL" id="CP071182">
    <property type="protein sequence ID" value="QSO47510.1"/>
    <property type="molecule type" value="Genomic_DNA"/>
</dbReference>
<proteinExistence type="predicted"/>
<keyword evidence="2" id="KW-1185">Reference proteome</keyword>
<evidence type="ECO:0000313" key="1">
    <source>
        <dbReference type="EMBL" id="QSO47510.1"/>
    </source>
</evidence>
<evidence type="ECO:0000313" key="2">
    <source>
        <dbReference type="Proteomes" id="UP000663505"/>
    </source>
</evidence>
<sequence>MHHYLGKRGRGQYLQLISERHQGWFNVQSSYTFTKEQPDSNYTVTVTAVAGDGTESAQSAGNTFTTLLPAPTVGPVKQTLKNT</sequence>
<dbReference type="Gene3D" id="2.60.40.10">
    <property type="entry name" value="Immunoglobulins"/>
    <property type="match status" value="1"/>
</dbReference>
<accession>A0A9X7Z7M5</accession>
<dbReference type="InterPro" id="IPR036116">
    <property type="entry name" value="FN3_sf"/>
</dbReference>
<evidence type="ECO:0008006" key="3">
    <source>
        <dbReference type="Google" id="ProtNLM"/>
    </source>
</evidence>
<dbReference type="Proteomes" id="UP000663505">
    <property type="component" value="Chromosome"/>
</dbReference>
<dbReference type="InterPro" id="IPR013783">
    <property type="entry name" value="Ig-like_fold"/>
</dbReference>
<organism evidence="1 2">
    <name type="scientific">Alicyclobacillus mengziensis</name>
    <dbReference type="NCBI Taxonomy" id="2931921"/>
    <lineage>
        <taxon>Bacteria</taxon>
        <taxon>Bacillati</taxon>
        <taxon>Bacillota</taxon>
        <taxon>Bacilli</taxon>
        <taxon>Bacillales</taxon>
        <taxon>Alicyclobacillaceae</taxon>
        <taxon>Alicyclobacillus</taxon>
    </lineage>
</organism>
<protein>
    <recommendedName>
        <fullName evidence="3">Fibronectin type-III domain-containing protein</fullName>
    </recommendedName>
</protein>
<dbReference type="SUPFAM" id="SSF49265">
    <property type="entry name" value="Fibronectin type III"/>
    <property type="match status" value="1"/>
</dbReference>
<dbReference type="RefSeq" id="WP_206656857.1">
    <property type="nucleotide sequence ID" value="NZ_CP071182.1"/>
</dbReference>
<reference evidence="1 2" key="1">
    <citation type="submission" date="2021-02" db="EMBL/GenBank/DDBJ databases">
        <title>Alicyclobacillus curvatus sp. nov. and Alicyclobacillus mengziensis sp. nov., two acidophilic bacteria isolated from acid mine drainage.</title>
        <authorList>
            <person name="Huang Y."/>
        </authorList>
    </citation>
    <scope>NUCLEOTIDE SEQUENCE [LARGE SCALE GENOMIC DNA]</scope>
    <source>
        <strain evidence="1 2">S30H14</strain>
    </source>
</reference>
<gene>
    <name evidence="1" type="ORF">JZ786_00085</name>
</gene>
<dbReference type="KEGG" id="afx:JZ786_00085"/>